<dbReference type="Proteomes" id="UP000245055">
    <property type="component" value="Unassembled WGS sequence"/>
</dbReference>
<comment type="subcellular location">
    <subcellularLocation>
        <location evidence="1">Cell inner membrane</location>
        <topology evidence="1">Peripheral membrane protein</topology>
    </subcellularLocation>
</comment>
<keyword evidence="5" id="KW-0547">Nucleotide-binding</keyword>
<evidence type="ECO:0000313" key="12">
    <source>
        <dbReference type="EMBL" id="RJL75432.1"/>
    </source>
</evidence>
<dbReference type="FunFam" id="3.40.50.300:FF:000016">
    <property type="entry name" value="Oligopeptide ABC transporter ATP-binding component"/>
    <property type="match status" value="1"/>
</dbReference>
<evidence type="ECO:0000256" key="4">
    <source>
        <dbReference type="ARBA" id="ARBA00022475"/>
    </source>
</evidence>
<feature type="domain" description="ABC transporter" evidence="10">
    <location>
        <begin position="16"/>
        <end position="264"/>
    </location>
</feature>
<dbReference type="GO" id="GO:0055085">
    <property type="term" value="P:transmembrane transport"/>
    <property type="evidence" value="ECO:0007669"/>
    <property type="project" value="UniProtKB-ARBA"/>
</dbReference>
<evidence type="ECO:0000259" key="10">
    <source>
        <dbReference type="PROSITE" id="PS50893"/>
    </source>
</evidence>
<evidence type="ECO:0000256" key="7">
    <source>
        <dbReference type="ARBA" id="ARBA00023136"/>
    </source>
</evidence>
<dbReference type="GO" id="GO:0016887">
    <property type="term" value="F:ATP hydrolysis activity"/>
    <property type="evidence" value="ECO:0007669"/>
    <property type="project" value="InterPro"/>
</dbReference>
<evidence type="ECO:0000256" key="9">
    <source>
        <dbReference type="ARBA" id="ARBA00047356"/>
    </source>
</evidence>
<evidence type="ECO:0000313" key="14">
    <source>
        <dbReference type="Proteomes" id="UP000266633"/>
    </source>
</evidence>
<keyword evidence="4" id="KW-1003">Cell membrane</keyword>
<proteinExistence type="inferred from homology"/>
<dbReference type="Gene3D" id="3.40.50.300">
    <property type="entry name" value="P-loop containing nucleotide triphosphate hydrolases"/>
    <property type="match status" value="1"/>
</dbReference>
<dbReference type="CDD" id="cd03257">
    <property type="entry name" value="ABC_NikE_OppD_transporters"/>
    <property type="match status" value="1"/>
</dbReference>
<dbReference type="InterPro" id="IPR013563">
    <property type="entry name" value="Oligopep_ABC_C"/>
</dbReference>
<comment type="similarity">
    <text evidence="2">Belongs to the ABC transporter superfamily.</text>
</comment>
<evidence type="ECO:0000313" key="13">
    <source>
        <dbReference type="Proteomes" id="UP000245055"/>
    </source>
</evidence>
<dbReference type="Pfam" id="PF08352">
    <property type="entry name" value="oligo_HPY"/>
    <property type="match status" value="1"/>
</dbReference>
<protein>
    <recommendedName>
        <fullName evidence="8">ABC-type dipeptide transporter</fullName>
        <ecNumber evidence="8">7.4.2.9</ecNumber>
    </recommendedName>
</protein>
<dbReference type="InterPro" id="IPR003439">
    <property type="entry name" value="ABC_transporter-like_ATP-bd"/>
</dbReference>
<dbReference type="SUPFAM" id="SSF52540">
    <property type="entry name" value="P-loop containing nucleoside triphosphate hydrolases"/>
    <property type="match status" value="1"/>
</dbReference>
<sequence>MTLLNVNGLVNVNGLLNVNGLTLENRQGIRLVDAVSFSLRKGEMLGLVGESGSGKTLTCRALMRLLPGAGLRIAAGEVWLNGQDVMQLNDAQMTNVRGRQLGMIFQNPASHLNPVMTIGEQIAESRRLHFGSRRRAARDEAIALLQQVGIPDPVRRAGHYPHEFSGGMRQRAMIAVALACEPQILIADEPTTALDVTVQMQILRLLAQLRQQLGIAIIMITHDLGVVAQTCDRMAVMYGGRLCELGDKRALLSSPHHPYTRALIACQPMQAGDSGPLRTLPGQPPLPEQFGDGCRFEPRCARAGERCRRQTPRLTGSCADTARQLACHYPLVEQEGEAG</sequence>
<evidence type="ECO:0000256" key="3">
    <source>
        <dbReference type="ARBA" id="ARBA00022448"/>
    </source>
</evidence>
<evidence type="ECO:0000313" key="11">
    <source>
        <dbReference type="EMBL" id="PWD72198.1"/>
    </source>
</evidence>
<gene>
    <name evidence="12" type="ORF">D5077_06000</name>
    <name evidence="11" type="ORF">DF213_13765</name>
</gene>
<dbReference type="NCBIfam" id="TIGR01727">
    <property type="entry name" value="oligo_HPY"/>
    <property type="match status" value="1"/>
</dbReference>
<dbReference type="PANTHER" id="PTHR43297:SF2">
    <property type="entry name" value="DIPEPTIDE TRANSPORT ATP-BINDING PROTEIN DPPD"/>
    <property type="match status" value="1"/>
</dbReference>
<keyword evidence="3" id="KW-0813">Transport</keyword>
<dbReference type="GO" id="GO:0015833">
    <property type="term" value="P:peptide transport"/>
    <property type="evidence" value="ECO:0007669"/>
    <property type="project" value="InterPro"/>
</dbReference>
<evidence type="ECO:0000256" key="5">
    <source>
        <dbReference type="ARBA" id="ARBA00022741"/>
    </source>
</evidence>
<keyword evidence="6 11" id="KW-0067">ATP-binding</keyword>
<dbReference type="InterPro" id="IPR003593">
    <property type="entry name" value="AAA+_ATPase"/>
</dbReference>
<dbReference type="InterPro" id="IPR050388">
    <property type="entry name" value="ABC_Ni/Peptide_Import"/>
</dbReference>
<dbReference type="SMART" id="SM00382">
    <property type="entry name" value="AAA"/>
    <property type="match status" value="1"/>
</dbReference>
<dbReference type="EMBL" id="QESZ01000019">
    <property type="protein sequence ID" value="PWD72198.1"/>
    <property type="molecule type" value="Genomic_DNA"/>
</dbReference>
<evidence type="ECO:0000256" key="6">
    <source>
        <dbReference type="ARBA" id="ARBA00022840"/>
    </source>
</evidence>
<dbReference type="InterPro" id="IPR017871">
    <property type="entry name" value="ABC_transporter-like_CS"/>
</dbReference>
<dbReference type="PROSITE" id="PS50893">
    <property type="entry name" value="ABC_TRANSPORTER_2"/>
    <property type="match status" value="1"/>
</dbReference>
<dbReference type="AlphaFoldDB" id="A0AAP6RXN6"/>
<dbReference type="GO" id="GO:0005524">
    <property type="term" value="F:ATP binding"/>
    <property type="evidence" value="ECO:0007669"/>
    <property type="project" value="UniProtKB-KW"/>
</dbReference>
<reference evidence="12 14" key="2">
    <citation type="submission" date="2018-09" db="EMBL/GenBank/DDBJ databases">
        <title>Phylogenetic diversity of Pectobacterium and Dickeya strains causing blackleg disease of potato in Morocco.</title>
        <authorList>
            <person name="Oulghazi S."/>
            <person name="Moumni M."/>
            <person name="Faure D."/>
        </authorList>
    </citation>
    <scope>NUCLEOTIDE SEQUENCE [LARGE SCALE GENOMIC DNA]</scope>
    <source>
        <strain evidence="12 14">S4.16.03.LID</strain>
    </source>
</reference>
<comment type="caution">
    <text evidence="11">The sequence shown here is derived from an EMBL/GenBank/DDBJ whole genome shotgun (WGS) entry which is preliminary data.</text>
</comment>
<dbReference type="EC" id="7.4.2.9" evidence="8"/>
<dbReference type="PANTHER" id="PTHR43297">
    <property type="entry name" value="OLIGOPEPTIDE TRANSPORT ATP-BINDING PROTEIN APPD"/>
    <property type="match status" value="1"/>
</dbReference>
<accession>A0AAP6RXN6</accession>
<organism evidence="11 13">
    <name type="scientific">Dickeya dianthicola</name>
    <dbReference type="NCBI Taxonomy" id="204039"/>
    <lineage>
        <taxon>Bacteria</taxon>
        <taxon>Pseudomonadati</taxon>
        <taxon>Pseudomonadota</taxon>
        <taxon>Gammaproteobacteria</taxon>
        <taxon>Enterobacterales</taxon>
        <taxon>Pectobacteriaceae</taxon>
        <taxon>Dickeya</taxon>
    </lineage>
</organism>
<dbReference type="Proteomes" id="UP000266633">
    <property type="component" value="Unassembled WGS sequence"/>
</dbReference>
<keyword evidence="7" id="KW-0472">Membrane</keyword>
<evidence type="ECO:0000256" key="8">
    <source>
        <dbReference type="ARBA" id="ARBA00038852"/>
    </source>
</evidence>
<comment type="catalytic activity">
    <reaction evidence="9">
        <text>a dipeptide(out) + ATP + H2O = a dipeptide(in) + ADP + phosphate + H(+)</text>
        <dbReference type="Rhea" id="RHEA:23120"/>
        <dbReference type="ChEBI" id="CHEBI:15377"/>
        <dbReference type="ChEBI" id="CHEBI:15378"/>
        <dbReference type="ChEBI" id="CHEBI:30616"/>
        <dbReference type="ChEBI" id="CHEBI:43474"/>
        <dbReference type="ChEBI" id="CHEBI:90799"/>
        <dbReference type="ChEBI" id="CHEBI:456216"/>
        <dbReference type="EC" id="7.4.2.9"/>
    </reaction>
</comment>
<keyword evidence="14" id="KW-1185">Reference proteome</keyword>
<dbReference type="RefSeq" id="WP_046830383.1">
    <property type="nucleotide sequence ID" value="NZ_CP031560.1"/>
</dbReference>
<dbReference type="InterPro" id="IPR027417">
    <property type="entry name" value="P-loop_NTPase"/>
</dbReference>
<reference evidence="11 13" key="1">
    <citation type="submission" date="2018-05" db="EMBL/GenBank/DDBJ databases">
        <title>Genomic diversity of pathogens causing Blackleg of Potato in Pakistan.</title>
        <authorList>
            <person name="Sarfraz S."/>
            <person name="Riaz K."/>
            <person name="Oulghazi S."/>
            <person name="Cigna J."/>
            <person name="Sahi S.T."/>
            <person name="Khan S.H."/>
            <person name="Hameed A."/>
            <person name="Faure D."/>
        </authorList>
    </citation>
    <scope>NUCLEOTIDE SEQUENCE [LARGE SCALE GENOMIC DNA]</scope>
    <source>
        <strain evidence="11 13">SS70</strain>
    </source>
</reference>
<dbReference type="PROSITE" id="PS00211">
    <property type="entry name" value="ABC_TRANSPORTER_1"/>
    <property type="match status" value="1"/>
</dbReference>
<dbReference type="GeneID" id="49321325"/>
<dbReference type="Pfam" id="PF00005">
    <property type="entry name" value="ABC_tran"/>
    <property type="match status" value="1"/>
</dbReference>
<name>A0AAP6RXN6_9GAMM</name>
<evidence type="ECO:0000256" key="2">
    <source>
        <dbReference type="ARBA" id="ARBA00005417"/>
    </source>
</evidence>
<dbReference type="GO" id="GO:0005886">
    <property type="term" value="C:plasma membrane"/>
    <property type="evidence" value="ECO:0007669"/>
    <property type="project" value="UniProtKB-SubCell"/>
</dbReference>
<evidence type="ECO:0000256" key="1">
    <source>
        <dbReference type="ARBA" id="ARBA00004417"/>
    </source>
</evidence>
<dbReference type="EMBL" id="QZDO01000018">
    <property type="protein sequence ID" value="RJL75432.1"/>
    <property type="molecule type" value="Genomic_DNA"/>
</dbReference>